<keyword evidence="4 6" id="KW-0450">Lipoyl</keyword>
<gene>
    <name evidence="10" type="ORF">HGRIS_007352</name>
</gene>
<protein>
    <recommendedName>
        <fullName evidence="6">Dihydrolipoamide acetyltransferase component of pyruvate dehydrogenase complex</fullName>
        <ecNumber evidence="6">2.3.1.-</ecNumber>
    </recommendedName>
</protein>
<sequence length="578" mass="62117">MRVGVFAIKLGLADYGNGNVQGHRRQVQARTNSPDLVARASYLDEDILDVFFSIHHLAMYLRPLRRLLGRPRVVSQFHTSSPLWGRKVVHQFKLADIGEGITECEVIKWSVKPLGKIQSFDPLCEVQSDKASVEITSPFDGVIKEILVQEGEVAKVGSGLCLIEVEEEGTEQSNASESESARLPPLPTHEASNLSTPPASTPAPPEAQHNASKPRRKHPMDPEFSPEKDGASDANVLATPSVRHFARQNGVDLSKLVPGRGKDGRIERADVEAFLAGGNVDTQPSRASTPAASASSEADVVVELGRTRYGMWKAMVKSLEIPHFGYSTTLDITALNAMLPTLNASIPPHFLPPSPTPAPPPAVSPSALHPAPSPPPISPSAQYTRLTYLPILLKTLAKSMIEWPLFRASITPNQPDAPPTAKPTLTIRPHADISIALSTPHGLYTPTLQRADTHSVSGLASQLKHLAYLGRQTPCGLGPAEMPKRGGTITVSNVGAIGEGEFAAPVLVPGGGVAIVAIGRAKWVWDVNRGDGMGERRLKVGISWSADHRVVEGAELAAFVECWRGYVEKPERLIADSV</sequence>
<evidence type="ECO:0000259" key="8">
    <source>
        <dbReference type="PROSITE" id="PS50968"/>
    </source>
</evidence>
<evidence type="ECO:0000313" key="10">
    <source>
        <dbReference type="EMBL" id="KAL0950545.1"/>
    </source>
</evidence>
<proteinExistence type="inferred from homology"/>
<evidence type="ECO:0000256" key="5">
    <source>
        <dbReference type="ARBA" id="ARBA00023315"/>
    </source>
</evidence>
<feature type="domain" description="Peripheral subunit-binding (PSBD)" evidence="9">
    <location>
        <begin position="237"/>
        <end position="275"/>
    </location>
</feature>
<evidence type="ECO:0000256" key="1">
    <source>
        <dbReference type="ARBA" id="ARBA00001938"/>
    </source>
</evidence>
<comment type="similarity">
    <text evidence="2 6">Belongs to the 2-oxoacid dehydrogenase family.</text>
</comment>
<dbReference type="InterPro" id="IPR011053">
    <property type="entry name" value="Single_hybrid_motif"/>
</dbReference>
<evidence type="ECO:0000256" key="7">
    <source>
        <dbReference type="SAM" id="MobiDB-lite"/>
    </source>
</evidence>
<dbReference type="PANTHER" id="PTHR43178">
    <property type="entry name" value="DIHYDROLIPOAMIDE ACETYLTRANSFERASE COMPONENT OF PYRUVATE DEHYDROGENASE COMPLEX"/>
    <property type="match status" value="1"/>
</dbReference>
<feature type="compositionally biased region" description="Basic and acidic residues" evidence="7">
    <location>
        <begin position="219"/>
        <end position="231"/>
    </location>
</feature>
<feature type="domain" description="Lipoyl-binding" evidence="8">
    <location>
        <begin position="89"/>
        <end position="164"/>
    </location>
</feature>
<accession>A0ABR3J5Y3</accession>
<dbReference type="SUPFAM" id="SSF52777">
    <property type="entry name" value="CoA-dependent acyltransferases"/>
    <property type="match status" value="1"/>
</dbReference>
<keyword evidence="3 6" id="KW-0808">Transferase</keyword>
<evidence type="ECO:0000256" key="2">
    <source>
        <dbReference type="ARBA" id="ARBA00007317"/>
    </source>
</evidence>
<dbReference type="EC" id="2.3.1.-" evidence="6"/>
<dbReference type="Pfam" id="PF00364">
    <property type="entry name" value="Biotin_lipoyl"/>
    <property type="match status" value="1"/>
</dbReference>
<organism evidence="10 11">
    <name type="scientific">Hohenbuehelia grisea</name>
    <dbReference type="NCBI Taxonomy" id="104357"/>
    <lineage>
        <taxon>Eukaryota</taxon>
        <taxon>Fungi</taxon>
        <taxon>Dikarya</taxon>
        <taxon>Basidiomycota</taxon>
        <taxon>Agaricomycotina</taxon>
        <taxon>Agaricomycetes</taxon>
        <taxon>Agaricomycetidae</taxon>
        <taxon>Agaricales</taxon>
        <taxon>Pleurotineae</taxon>
        <taxon>Pleurotaceae</taxon>
        <taxon>Hohenbuehelia</taxon>
    </lineage>
</organism>
<dbReference type="PANTHER" id="PTHR43178:SF5">
    <property type="entry name" value="LIPOAMIDE ACYLTRANSFERASE COMPONENT OF BRANCHED-CHAIN ALPHA-KETO ACID DEHYDROGENASE COMPLEX, MITOCHONDRIAL"/>
    <property type="match status" value="1"/>
</dbReference>
<dbReference type="SUPFAM" id="SSF47005">
    <property type="entry name" value="Peripheral subunit-binding domain of 2-oxo acid dehydrogenase complex"/>
    <property type="match status" value="1"/>
</dbReference>
<dbReference type="CDD" id="cd06849">
    <property type="entry name" value="lipoyl_domain"/>
    <property type="match status" value="1"/>
</dbReference>
<dbReference type="InterPro" id="IPR000089">
    <property type="entry name" value="Biotin_lipoyl"/>
</dbReference>
<evidence type="ECO:0000313" key="11">
    <source>
        <dbReference type="Proteomes" id="UP001556367"/>
    </source>
</evidence>
<dbReference type="InterPro" id="IPR001078">
    <property type="entry name" value="2-oxoacid_DH_actylTfrase"/>
</dbReference>
<feature type="compositionally biased region" description="Pro residues" evidence="7">
    <location>
        <begin position="350"/>
        <end position="363"/>
    </location>
</feature>
<dbReference type="Pfam" id="PF00198">
    <property type="entry name" value="2-oxoacid_dh"/>
    <property type="match status" value="1"/>
</dbReference>
<evidence type="ECO:0000256" key="3">
    <source>
        <dbReference type="ARBA" id="ARBA00022679"/>
    </source>
</evidence>
<dbReference type="Gene3D" id="4.10.320.10">
    <property type="entry name" value="E3-binding domain"/>
    <property type="match status" value="1"/>
</dbReference>
<keyword evidence="5 6" id="KW-0012">Acyltransferase</keyword>
<keyword evidence="11" id="KW-1185">Reference proteome</keyword>
<dbReference type="Gene3D" id="2.40.50.100">
    <property type="match status" value="1"/>
</dbReference>
<dbReference type="PROSITE" id="PS50968">
    <property type="entry name" value="BIOTINYL_LIPOYL"/>
    <property type="match status" value="1"/>
</dbReference>
<evidence type="ECO:0000256" key="4">
    <source>
        <dbReference type="ARBA" id="ARBA00022823"/>
    </source>
</evidence>
<feature type="region of interest" description="Disordered" evidence="7">
    <location>
        <begin position="350"/>
        <end position="379"/>
    </location>
</feature>
<dbReference type="InterPro" id="IPR004167">
    <property type="entry name" value="PSBD"/>
</dbReference>
<dbReference type="Pfam" id="PF02817">
    <property type="entry name" value="E3_binding"/>
    <property type="match status" value="1"/>
</dbReference>
<evidence type="ECO:0000256" key="6">
    <source>
        <dbReference type="RuleBase" id="RU003423"/>
    </source>
</evidence>
<dbReference type="EMBL" id="JASNQZ010000011">
    <property type="protein sequence ID" value="KAL0950545.1"/>
    <property type="molecule type" value="Genomic_DNA"/>
</dbReference>
<comment type="cofactor">
    <cofactor evidence="1 6">
        <name>(R)-lipoate</name>
        <dbReference type="ChEBI" id="CHEBI:83088"/>
    </cofactor>
</comment>
<feature type="region of interest" description="Disordered" evidence="7">
    <location>
        <begin position="167"/>
        <end position="233"/>
    </location>
</feature>
<dbReference type="SUPFAM" id="SSF51230">
    <property type="entry name" value="Single hybrid motif"/>
    <property type="match status" value="1"/>
</dbReference>
<dbReference type="PROSITE" id="PS51826">
    <property type="entry name" value="PSBD"/>
    <property type="match status" value="1"/>
</dbReference>
<name>A0ABR3J5Y3_9AGAR</name>
<dbReference type="Proteomes" id="UP001556367">
    <property type="component" value="Unassembled WGS sequence"/>
</dbReference>
<dbReference type="InterPro" id="IPR050743">
    <property type="entry name" value="2-oxoacid_DH_E2_comp"/>
</dbReference>
<reference evidence="11" key="1">
    <citation type="submission" date="2024-06" db="EMBL/GenBank/DDBJ databases">
        <title>Multi-omics analyses provide insights into the biosynthesis of the anticancer antibiotic pleurotin in Hohenbuehelia grisea.</title>
        <authorList>
            <person name="Weaver J.A."/>
            <person name="Alberti F."/>
        </authorList>
    </citation>
    <scope>NUCLEOTIDE SEQUENCE [LARGE SCALE GENOMIC DNA]</scope>
    <source>
        <strain evidence="11">T-177</strain>
    </source>
</reference>
<dbReference type="Gene3D" id="3.30.559.10">
    <property type="entry name" value="Chloramphenicol acetyltransferase-like domain"/>
    <property type="match status" value="1"/>
</dbReference>
<evidence type="ECO:0000259" key="9">
    <source>
        <dbReference type="PROSITE" id="PS51826"/>
    </source>
</evidence>
<comment type="caution">
    <text evidence="10">The sequence shown here is derived from an EMBL/GenBank/DDBJ whole genome shotgun (WGS) entry which is preliminary data.</text>
</comment>
<dbReference type="InterPro" id="IPR036625">
    <property type="entry name" value="E3-bd_dom_sf"/>
</dbReference>
<dbReference type="InterPro" id="IPR023213">
    <property type="entry name" value="CAT-like_dom_sf"/>
</dbReference>